<comment type="caution">
    <text evidence="1">The sequence shown here is derived from an EMBL/GenBank/DDBJ whole genome shotgun (WGS) entry which is preliminary data.</text>
</comment>
<organism evidence="1 2">
    <name type="scientific">Vibrio barjaei</name>
    <dbReference type="NCBI Taxonomy" id="1676683"/>
    <lineage>
        <taxon>Bacteria</taxon>
        <taxon>Pseudomonadati</taxon>
        <taxon>Pseudomonadota</taxon>
        <taxon>Gammaproteobacteria</taxon>
        <taxon>Vibrionales</taxon>
        <taxon>Vibrionaceae</taxon>
        <taxon>Vibrio</taxon>
    </lineage>
</organism>
<dbReference type="Proteomes" id="UP001607125">
    <property type="component" value="Unassembled WGS sequence"/>
</dbReference>
<proteinExistence type="predicted"/>
<evidence type="ECO:0000313" key="2">
    <source>
        <dbReference type="Proteomes" id="UP001607125"/>
    </source>
</evidence>
<protein>
    <recommendedName>
        <fullName evidence="3">AbiTii domain-containing protein</fullName>
    </recommendedName>
</protein>
<evidence type="ECO:0000313" key="1">
    <source>
        <dbReference type="EMBL" id="MFH0261365.1"/>
    </source>
</evidence>
<dbReference type="RefSeq" id="WP_394629257.1">
    <property type="nucleotide sequence ID" value="NZ_JBIHSF010000008.1"/>
</dbReference>
<evidence type="ECO:0008006" key="3">
    <source>
        <dbReference type="Google" id="ProtNLM"/>
    </source>
</evidence>
<keyword evidence="2" id="KW-1185">Reference proteome</keyword>
<dbReference type="EMBL" id="JBIHSF010000008">
    <property type="protein sequence ID" value="MFH0261365.1"/>
    <property type="molecule type" value="Genomic_DNA"/>
</dbReference>
<sequence length="262" mass="29680">MKIRSDFEEVSGLIGRLISIGEEFRGKDNWWSHLKHKEDWGELVWPIKDHRVKSKIERVYSDGRDMELFLSEELESINFDITKYPTLTAVVERFDGTWIDEIEALEQTLNEANEAKDQNDQSSWAFDQMVVTFKEQIALAKVVRQTLNLLKSTNLYKLENGIPVEKEISTLHISNVSNSNISVQSENVSQQVHVNDALFDDIIKAIKSSEIDNKEPLVTAAEEMREGAKSGSILTAYQKFMGLAADHLTVLGPFLPALAALL</sequence>
<accession>A0ABW7IIB8</accession>
<name>A0ABW7IIB8_9VIBR</name>
<gene>
    <name evidence="1" type="ORF">ACGRH2_13240</name>
</gene>
<reference evidence="1 2" key="1">
    <citation type="submission" date="2024-10" db="EMBL/GenBank/DDBJ databases">
        <authorList>
            <person name="Yibar A."/>
            <person name="Saticioglu I.B."/>
            <person name="Duman M."/>
            <person name="Ajmi N."/>
            <person name="Gurler F."/>
            <person name="Ay H."/>
            <person name="Onuk E."/>
            <person name="Guler S."/>
            <person name="Romalde J.L."/>
        </authorList>
    </citation>
    <scope>NUCLEOTIDE SEQUENCE [LARGE SCALE GENOMIC DNA]</scope>
    <source>
        <strain evidence="1 2">1-TCBS-B</strain>
    </source>
</reference>